<dbReference type="Pfam" id="PF03311">
    <property type="entry name" value="Cornichon"/>
    <property type="match status" value="1"/>
</dbReference>
<comment type="caution">
    <text evidence="7">The sequence shown here is derived from an EMBL/GenBank/DDBJ whole genome shotgun (WGS) entry which is preliminary data.</text>
</comment>
<dbReference type="GO" id="GO:0016192">
    <property type="term" value="P:vesicle-mediated transport"/>
    <property type="evidence" value="ECO:0007669"/>
    <property type="project" value="InterPro"/>
</dbReference>
<accession>A0A9Q0G4D5</accession>
<evidence type="ECO:0000256" key="3">
    <source>
        <dbReference type="ARBA" id="ARBA00022692"/>
    </source>
</evidence>
<evidence type="ECO:0000256" key="5">
    <source>
        <dbReference type="ARBA" id="ARBA00023136"/>
    </source>
</evidence>
<dbReference type="PANTHER" id="PTHR12290">
    <property type="entry name" value="CORNICHON-RELATED"/>
    <property type="match status" value="1"/>
</dbReference>
<evidence type="ECO:0000256" key="1">
    <source>
        <dbReference type="ARBA" id="ARBA00004141"/>
    </source>
</evidence>
<evidence type="ECO:0000313" key="7">
    <source>
        <dbReference type="EMBL" id="KAJ4843349.1"/>
    </source>
</evidence>
<dbReference type="Proteomes" id="UP001141552">
    <property type="component" value="Unassembled WGS sequence"/>
</dbReference>
<name>A0A9Q0G4D5_9ROSI</name>
<dbReference type="SMART" id="SM01398">
    <property type="entry name" value="Cornichon"/>
    <property type="match status" value="1"/>
</dbReference>
<keyword evidence="4 6" id="KW-1133">Transmembrane helix</keyword>
<protein>
    <recommendedName>
        <fullName evidence="9">Cornichon</fullName>
    </recommendedName>
</protein>
<dbReference type="OrthoDB" id="434393at2759"/>
<dbReference type="GO" id="GO:0016020">
    <property type="term" value="C:membrane"/>
    <property type="evidence" value="ECO:0007669"/>
    <property type="project" value="UniProtKB-SubCell"/>
</dbReference>
<evidence type="ECO:0000256" key="2">
    <source>
        <dbReference type="ARBA" id="ARBA00010095"/>
    </source>
</evidence>
<keyword evidence="3 6" id="KW-0812">Transmembrane</keyword>
<evidence type="ECO:0000313" key="8">
    <source>
        <dbReference type="Proteomes" id="UP001141552"/>
    </source>
</evidence>
<dbReference type="EMBL" id="JAKUCV010002259">
    <property type="protein sequence ID" value="KAJ4843349.1"/>
    <property type="molecule type" value="Genomic_DNA"/>
</dbReference>
<gene>
    <name evidence="7" type="ORF">Tsubulata_038460</name>
</gene>
<reference evidence="7" key="1">
    <citation type="submission" date="2022-02" db="EMBL/GenBank/DDBJ databases">
        <authorList>
            <person name="Henning P.M."/>
            <person name="McCubbin A.G."/>
            <person name="Shore J.S."/>
        </authorList>
    </citation>
    <scope>NUCLEOTIDE SEQUENCE</scope>
    <source>
        <strain evidence="7">F60SS</strain>
        <tissue evidence="7">Leaves</tissue>
    </source>
</reference>
<proteinExistence type="inferred from homology"/>
<comment type="similarity">
    <text evidence="2">Belongs to the cornichon family.</text>
</comment>
<feature type="transmembrane region" description="Helical" evidence="6">
    <location>
        <begin position="32"/>
        <end position="60"/>
    </location>
</feature>
<evidence type="ECO:0000256" key="6">
    <source>
        <dbReference type="SAM" id="Phobius"/>
    </source>
</evidence>
<sequence length="107" mass="12872">MEQLVSFYDLEFDHLNPYDLASRSIKFVLAEYFGLGLICVIYLLAGHWFMCLLSLPHLFYNVKTYLQRRHLIDITEIYNQLEKHKQLRMYKLGHLLSLTLMTLFWVL</sequence>
<keyword evidence="8" id="KW-1185">Reference proteome</keyword>
<organism evidence="7 8">
    <name type="scientific">Turnera subulata</name>
    <dbReference type="NCBI Taxonomy" id="218843"/>
    <lineage>
        <taxon>Eukaryota</taxon>
        <taxon>Viridiplantae</taxon>
        <taxon>Streptophyta</taxon>
        <taxon>Embryophyta</taxon>
        <taxon>Tracheophyta</taxon>
        <taxon>Spermatophyta</taxon>
        <taxon>Magnoliopsida</taxon>
        <taxon>eudicotyledons</taxon>
        <taxon>Gunneridae</taxon>
        <taxon>Pentapetalae</taxon>
        <taxon>rosids</taxon>
        <taxon>fabids</taxon>
        <taxon>Malpighiales</taxon>
        <taxon>Passifloraceae</taxon>
        <taxon>Turnera</taxon>
    </lineage>
</organism>
<evidence type="ECO:0000256" key="4">
    <source>
        <dbReference type="ARBA" id="ARBA00022989"/>
    </source>
</evidence>
<dbReference type="InterPro" id="IPR003377">
    <property type="entry name" value="Cornichon"/>
</dbReference>
<evidence type="ECO:0008006" key="9">
    <source>
        <dbReference type="Google" id="ProtNLM"/>
    </source>
</evidence>
<reference evidence="7" key="2">
    <citation type="journal article" date="2023" name="Plants (Basel)">
        <title>Annotation of the Turnera subulata (Passifloraceae) Draft Genome Reveals the S-Locus Evolved after the Divergence of Turneroideae from Passifloroideae in a Stepwise Manner.</title>
        <authorList>
            <person name="Henning P.M."/>
            <person name="Roalson E.H."/>
            <person name="Mir W."/>
            <person name="McCubbin A.G."/>
            <person name="Shore J.S."/>
        </authorList>
    </citation>
    <scope>NUCLEOTIDE SEQUENCE</scope>
    <source>
        <strain evidence="7">F60SS</strain>
    </source>
</reference>
<dbReference type="AlphaFoldDB" id="A0A9Q0G4D5"/>
<keyword evidence="5 6" id="KW-0472">Membrane</keyword>
<comment type="subcellular location">
    <subcellularLocation>
        <location evidence="1">Membrane</location>
        <topology evidence="1">Multi-pass membrane protein</topology>
    </subcellularLocation>
</comment>